<dbReference type="RefSeq" id="WP_021073593.1">
    <property type="nucleotide sequence ID" value="NZ_FNPC01000002.1"/>
</dbReference>
<reference evidence="4" key="1">
    <citation type="submission" date="2016-10" db="EMBL/GenBank/DDBJ databases">
        <authorList>
            <person name="Varghese N."/>
            <person name="Submissions S."/>
        </authorList>
    </citation>
    <scope>NUCLEOTIDE SEQUENCE [LARGE SCALE GENOMIC DNA]</scope>
    <source>
        <strain evidence="4">DC30,IBRC 10041,KCTC 4046</strain>
    </source>
</reference>
<keyword evidence="4" id="KW-1185">Reference proteome</keyword>
<evidence type="ECO:0000256" key="1">
    <source>
        <dbReference type="SAM" id="MobiDB-lite"/>
    </source>
</evidence>
<feature type="compositionally biased region" description="Acidic residues" evidence="1">
    <location>
        <begin position="43"/>
        <end position="52"/>
    </location>
</feature>
<dbReference type="PANTHER" id="PTHR43664">
    <property type="entry name" value="MONOAMINE OXIDASE-RELATED"/>
    <property type="match status" value="1"/>
</dbReference>
<gene>
    <name evidence="3" type="ORF">SAMN05216564_102436</name>
</gene>
<dbReference type="EMBL" id="FNPC01000002">
    <property type="protein sequence ID" value="SDY01566.1"/>
    <property type="molecule type" value="Genomic_DNA"/>
</dbReference>
<dbReference type="SUPFAM" id="SSF54637">
    <property type="entry name" value="Thioesterase/thiol ester dehydrase-isomerase"/>
    <property type="match status" value="1"/>
</dbReference>
<organism evidence="3 4">
    <name type="scientific">Halopenitus persicus</name>
    <dbReference type="NCBI Taxonomy" id="1048396"/>
    <lineage>
        <taxon>Archaea</taxon>
        <taxon>Methanobacteriati</taxon>
        <taxon>Methanobacteriota</taxon>
        <taxon>Stenosarchaea group</taxon>
        <taxon>Halobacteria</taxon>
        <taxon>Halobacteriales</taxon>
        <taxon>Haloferacaceae</taxon>
        <taxon>Halopenitus</taxon>
    </lineage>
</organism>
<feature type="domain" description="MaoC-like" evidence="2">
    <location>
        <begin position="67"/>
        <end position="161"/>
    </location>
</feature>
<dbReference type="Gene3D" id="3.10.129.10">
    <property type="entry name" value="Hotdog Thioesterase"/>
    <property type="match status" value="1"/>
</dbReference>
<dbReference type="InterPro" id="IPR002539">
    <property type="entry name" value="MaoC-like_dom"/>
</dbReference>
<dbReference type="CDD" id="cd03454">
    <property type="entry name" value="YdeM"/>
    <property type="match status" value="1"/>
</dbReference>
<dbReference type="PANTHER" id="PTHR43664:SF1">
    <property type="entry name" value="BETA-METHYLMALYL-COA DEHYDRATASE"/>
    <property type="match status" value="1"/>
</dbReference>
<accession>A0A1H3GE64</accession>
<dbReference type="AlphaFoldDB" id="A0A1H3GE64"/>
<name>A0A1H3GE64_9EURY</name>
<sequence>MSDRPENVETTTSGASDAMTTGSEGMTDDEGAAGEDTATDATSEADDEDDGTIYFEDVEPGTVTQCGSTTVSREEIREFAEEYDPLDIHTDPEAAAESPYGDVIASGYHTLALSVRLLVDAARGDRAVIAGLGIDDVRWHAPVRPGDTLSVAFEILDTRPSESNPDAGIIHEAITVTNQDGETVLTLENNELVERREPAEGAE</sequence>
<dbReference type="InterPro" id="IPR052342">
    <property type="entry name" value="MCH/BMMD"/>
</dbReference>
<evidence type="ECO:0000313" key="4">
    <source>
        <dbReference type="Proteomes" id="UP000199079"/>
    </source>
</evidence>
<evidence type="ECO:0000259" key="2">
    <source>
        <dbReference type="Pfam" id="PF01575"/>
    </source>
</evidence>
<protein>
    <submittedName>
        <fullName evidence="3">Acyl dehydratase</fullName>
    </submittedName>
</protein>
<dbReference type="Pfam" id="PF01575">
    <property type="entry name" value="MaoC_dehydratas"/>
    <property type="match status" value="1"/>
</dbReference>
<evidence type="ECO:0000313" key="3">
    <source>
        <dbReference type="EMBL" id="SDY01566.1"/>
    </source>
</evidence>
<proteinExistence type="predicted"/>
<feature type="region of interest" description="Disordered" evidence="1">
    <location>
        <begin position="1"/>
        <end position="52"/>
    </location>
</feature>
<dbReference type="Proteomes" id="UP000199079">
    <property type="component" value="Unassembled WGS sequence"/>
</dbReference>
<dbReference type="InterPro" id="IPR029069">
    <property type="entry name" value="HotDog_dom_sf"/>
</dbReference>
<feature type="compositionally biased region" description="Polar residues" evidence="1">
    <location>
        <begin position="8"/>
        <end position="24"/>
    </location>
</feature>